<evidence type="ECO:0000259" key="2">
    <source>
        <dbReference type="Pfam" id="PF26572"/>
    </source>
</evidence>
<organism evidence="3 4">
    <name type="scientific">Agromyces seonyuensis</name>
    <dbReference type="NCBI Taxonomy" id="2662446"/>
    <lineage>
        <taxon>Bacteria</taxon>
        <taxon>Bacillati</taxon>
        <taxon>Actinomycetota</taxon>
        <taxon>Actinomycetes</taxon>
        <taxon>Micrococcales</taxon>
        <taxon>Microbacteriaceae</taxon>
        <taxon>Agromyces</taxon>
    </lineage>
</organism>
<accession>A0A6I4NSE6</accession>
<comment type="caution">
    <text evidence="3">The sequence shown here is derived from an EMBL/GenBank/DDBJ whole genome shotgun (WGS) entry which is preliminary data.</text>
</comment>
<dbReference type="AlphaFoldDB" id="A0A6I4NSE6"/>
<feature type="domain" description="DUF8185" evidence="2">
    <location>
        <begin position="137"/>
        <end position="239"/>
    </location>
</feature>
<evidence type="ECO:0000259" key="1">
    <source>
        <dbReference type="Pfam" id="PF26035"/>
    </source>
</evidence>
<dbReference type="RefSeq" id="WP_160422710.1">
    <property type="nucleotide sequence ID" value="NZ_WSTA01000005.1"/>
</dbReference>
<gene>
    <name evidence="3" type="ORF">GB864_02160</name>
</gene>
<name>A0A6I4NSE6_9MICO</name>
<proteinExistence type="predicted"/>
<dbReference type="InterPro" id="IPR058323">
    <property type="entry name" value="DUF8010"/>
</dbReference>
<evidence type="ECO:0000313" key="3">
    <source>
        <dbReference type="EMBL" id="MWB97366.1"/>
    </source>
</evidence>
<dbReference type="InterPro" id="IPR058498">
    <property type="entry name" value="DUF8185"/>
</dbReference>
<sequence length="244" mass="26098">MSQSFTLADSLSLGDLHTYLQRAGRVDDGAIRLVAGSGILAVYTAILYPRGILDDTPTVLGLRTFALDGDDEFDVVSPMRSLVDRVVRAREALPLDLAALADPDAGVDGDLDDAPETPVTLTRPPEVSTVTWAGISPPRGGWRPIGETDAATLEAAARAGIAEVAEAIPTGTGEQLVQRVRSEIWSRGITELEYVPAGAAFAAHSLGFLATDDPIRLFETGPWTRLSSRRGHVLVKRKDWSLKS</sequence>
<dbReference type="Pfam" id="PF26035">
    <property type="entry name" value="DUF8010"/>
    <property type="match status" value="1"/>
</dbReference>
<evidence type="ECO:0000313" key="4">
    <source>
        <dbReference type="Proteomes" id="UP000438182"/>
    </source>
</evidence>
<dbReference type="Proteomes" id="UP000438182">
    <property type="component" value="Unassembled WGS sequence"/>
</dbReference>
<keyword evidence="4" id="KW-1185">Reference proteome</keyword>
<reference evidence="3 4" key="1">
    <citation type="submission" date="2019-12" db="EMBL/GenBank/DDBJ databases">
        <authorList>
            <person name="Kim Y.S."/>
        </authorList>
    </citation>
    <scope>NUCLEOTIDE SEQUENCE [LARGE SCALE GENOMIC DNA]</scope>
    <source>
        <strain evidence="3 4">MMS17-SY077</strain>
    </source>
</reference>
<feature type="domain" description="DUF8010" evidence="1">
    <location>
        <begin position="2"/>
        <end position="100"/>
    </location>
</feature>
<dbReference type="EMBL" id="WSTA01000005">
    <property type="protein sequence ID" value="MWB97366.1"/>
    <property type="molecule type" value="Genomic_DNA"/>
</dbReference>
<protein>
    <submittedName>
        <fullName evidence="3">Uncharacterized protein</fullName>
    </submittedName>
</protein>
<dbReference type="Pfam" id="PF26572">
    <property type="entry name" value="DUF8185"/>
    <property type="match status" value="1"/>
</dbReference>